<dbReference type="AlphaFoldDB" id="A0A1I3MKM4"/>
<name>A0A1I3MKM4_9RHOB</name>
<evidence type="ECO:0000313" key="5">
    <source>
        <dbReference type="EMBL" id="SFI97539.1"/>
    </source>
</evidence>
<gene>
    <name evidence="5" type="ORF">SAMN05216258_111148</name>
</gene>
<evidence type="ECO:0000313" key="6">
    <source>
        <dbReference type="Proteomes" id="UP000199377"/>
    </source>
</evidence>
<keyword evidence="6" id="KW-1185">Reference proteome</keyword>
<sequence length="373" mass="40031">MKTFAKWATAAAVATLVAAPALAAERITATLWVGPKHPVSVGGYDPFIEAVEASGDFEVKYFQGGALLGAKPAMAGIGDGIADVGMLAMTYFPAEFPNAQLVADMGLSTPNNIVAMAMATEFNLLHCPDCLAEYEAQNLIYTGTYSTSPYTIISKEPIRSTADLAGKKMRVPGSLWSRWAQSVGGIEVNVPSSEMFEGLDKGALDIAIQAPGALRSYSLWDTAKYNTLLNLGTYHSLSMMTWNADRWAEFSPEQRKMLLAEAGKASLGATVFYTTSDEEVLAEAKEHGVEIIEPSDEMRATKDEFVAADVDAIIQTAVEQHGIADAAEKVKVLKGLIDKWAAIVEEVGEDDVEGIQAKLQSEIYDKLPADYGA</sequence>
<dbReference type="GO" id="GO:0042597">
    <property type="term" value="C:periplasmic space"/>
    <property type="evidence" value="ECO:0007669"/>
    <property type="project" value="UniProtKB-SubCell"/>
</dbReference>
<dbReference type="Proteomes" id="UP000199377">
    <property type="component" value="Unassembled WGS sequence"/>
</dbReference>
<protein>
    <submittedName>
        <fullName evidence="5">TRAP-type C4-dicarboxylate transport system, substrate-binding protein</fullName>
    </submittedName>
</protein>
<evidence type="ECO:0000256" key="1">
    <source>
        <dbReference type="ARBA" id="ARBA00004418"/>
    </source>
</evidence>
<dbReference type="EMBL" id="FOQH01000011">
    <property type="protein sequence ID" value="SFI97539.1"/>
    <property type="molecule type" value="Genomic_DNA"/>
</dbReference>
<dbReference type="PANTHER" id="PTHR33376:SF15">
    <property type="entry name" value="BLL6794 PROTEIN"/>
    <property type="match status" value="1"/>
</dbReference>
<keyword evidence="3" id="KW-0574">Periplasm</keyword>
<proteinExistence type="predicted"/>
<feature type="chain" id="PRO_5011589574" evidence="4">
    <location>
        <begin position="24"/>
        <end position="373"/>
    </location>
</feature>
<evidence type="ECO:0000256" key="4">
    <source>
        <dbReference type="SAM" id="SignalP"/>
    </source>
</evidence>
<evidence type="ECO:0000256" key="2">
    <source>
        <dbReference type="ARBA" id="ARBA00022729"/>
    </source>
</evidence>
<feature type="signal peptide" evidence="4">
    <location>
        <begin position="1"/>
        <end position="23"/>
    </location>
</feature>
<dbReference type="NCBIfam" id="NF037995">
    <property type="entry name" value="TRAP_S1"/>
    <property type="match status" value="1"/>
</dbReference>
<dbReference type="PANTHER" id="PTHR33376">
    <property type="match status" value="1"/>
</dbReference>
<keyword evidence="2 4" id="KW-0732">Signal</keyword>
<dbReference type="Gene3D" id="3.40.190.170">
    <property type="entry name" value="Bacterial extracellular solute-binding protein, family 7"/>
    <property type="match status" value="1"/>
</dbReference>
<comment type="subcellular location">
    <subcellularLocation>
        <location evidence="1">Periplasm</location>
    </subcellularLocation>
</comment>
<dbReference type="InterPro" id="IPR018389">
    <property type="entry name" value="DctP_fam"/>
</dbReference>
<dbReference type="STRING" id="1114924.SAMN05216258_111148"/>
<organism evidence="5 6">
    <name type="scientific">Albimonas pacifica</name>
    <dbReference type="NCBI Taxonomy" id="1114924"/>
    <lineage>
        <taxon>Bacteria</taxon>
        <taxon>Pseudomonadati</taxon>
        <taxon>Pseudomonadota</taxon>
        <taxon>Alphaproteobacteria</taxon>
        <taxon>Rhodobacterales</taxon>
        <taxon>Paracoccaceae</taxon>
        <taxon>Albimonas</taxon>
    </lineage>
</organism>
<dbReference type="CDD" id="cd13666">
    <property type="entry name" value="PBP2_TRAP_DctP_like_1"/>
    <property type="match status" value="1"/>
</dbReference>
<reference evidence="5 6" key="1">
    <citation type="submission" date="2016-10" db="EMBL/GenBank/DDBJ databases">
        <authorList>
            <person name="de Groot N.N."/>
        </authorList>
    </citation>
    <scope>NUCLEOTIDE SEQUENCE [LARGE SCALE GENOMIC DNA]</scope>
    <source>
        <strain evidence="5 6">CGMCC 1.11030</strain>
    </source>
</reference>
<evidence type="ECO:0000256" key="3">
    <source>
        <dbReference type="ARBA" id="ARBA00022764"/>
    </source>
</evidence>
<dbReference type="RefSeq" id="WP_177236369.1">
    <property type="nucleotide sequence ID" value="NZ_FOQH01000011.1"/>
</dbReference>
<dbReference type="GO" id="GO:0055085">
    <property type="term" value="P:transmembrane transport"/>
    <property type="evidence" value="ECO:0007669"/>
    <property type="project" value="InterPro"/>
</dbReference>
<dbReference type="Pfam" id="PF03480">
    <property type="entry name" value="DctP"/>
    <property type="match status" value="1"/>
</dbReference>
<accession>A0A1I3MKM4</accession>
<dbReference type="InterPro" id="IPR038404">
    <property type="entry name" value="TRAP_DctP_sf"/>
</dbReference>